<organism evidence="1 2">
    <name type="scientific">Arthroderma otae (strain ATCC MYA-4605 / CBS 113480)</name>
    <name type="common">Microsporum canis</name>
    <dbReference type="NCBI Taxonomy" id="554155"/>
    <lineage>
        <taxon>Eukaryota</taxon>
        <taxon>Fungi</taxon>
        <taxon>Dikarya</taxon>
        <taxon>Ascomycota</taxon>
        <taxon>Pezizomycotina</taxon>
        <taxon>Eurotiomycetes</taxon>
        <taxon>Eurotiomycetidae</taxon>
        <taxon>Onygenales</taxon>
        <taxon>Arthrodermataceae</taxon>
        <taxon>Microsporum</taxon>
    </lineage>
</organism>
<proteinExistence type="predicted"/>
<dbReference type="RefSeq" id="XP_002846993.1">
    <property type="nucleotide sequence ID" value="XM_002846947.1"/>
</dbReference>
<dbReference type="VEuPathDB" id="FungiDB:MCYG_04730"/>
<dbReference type="AlphaFoldDB" id="C5FMU0"/>
<dbReference type="STRING" id="554155.C5FMU0"/>
<dbReference type="OMA" id="VIRYKEN"/>
<dbReference type="InterPro" id="IPR051678">
    <property type="entry name" value="AGP_Transferase"/>
</dbReference>
<name>C5FMU0_ARTOC</name>
<keyword evidence="2" id="KW-1185">Reference proteome</keyword>
<dbReference type="InterPro" id="IPR011009">
    <property type="entry name" value="Kinase-like_dom_sf"/>
</dbReference>
<dbReference type="OrthoDB" id="4193134at2759"/>
<dbReference type="EMBL" id="DS995704">
    <property type="protein sequence ID" value="EEQ31911.1"/>
    <property type="molecule type" value="Genomic_DNA"/>
</dbReference>
<evidence type="ECO:0000313" key="1">
    <source>
        <dbReference type="EMBL" id="EEQ31911.1"/>
    </source>
</evidence>
<evidence type="ECO:0000313" key="2">
    <source>
        <dbReference type="Proteomes" id="UP000002035"/>
    </source>
</evidence>
<accession>C5FMU0</accession>
<protein>
    <recommendedName>
        <fullName evidence="3">Aminoglycoside phosphotransferase domain-containing protein</fullName>
    </recommendedName>
</protein>
<dbReference type="HOGENOM" id="CLU_025005_3_2_1"/>
<dbReference type="SUPFAM" id="SSF56112">
    <property type="entry name" value="Protein kinase-like (PK-like)"/>
    <property type="match status" value="1"/>
</dbReference>
<dbReference type="GeneID" id="9230109"/>
<dbReference type="PANTHER" id="PTHR21310">
    <property type="entry name" value="AMINOGLYCOSIDE PHOSPHOTRANSFERASE-RELATED-RELATED"/>
    <property type="match status" value="1"/>
</dbReference>
<dbReference type="Proteomes" id="UP000002035">
    <property type="component" value="Unassembled WGS sequence"/>
</dbReference>
<evidence type="ECO:0008006" key="3">
    <source>
        <dbReference type="Google" id="ProtNLM"/>
    </source>
</evidence>
<sequence length="526" mass="61507">MAKNPTEAPAPRPLLRGNVTLEDALSEEDDILHQLTYPDKRFGLYKWLHSHVKDIKDTISFHLGLSSPEQCRVGEVREWVHGSFNLCIPVYIDNWIKGPGKRVIIRFPLPYKVGESTYPGNAEEKLRCEIATYIWLQENCPDVPIPKLWGFAFVNGQTFVDPDNVPWITWFGWYFRRYISRLFGYPLPCSYITSSRNNVLKHGYILIDFIDDPGVGMLSITWEKQRFDDGKRRTLFRDLSRIMLSLSRIPQPCIGSWTLDSKGYIQLANRPLTLRLHEFENLGIPTNIDRKSTYITSDSYYRDTLSYHDNRIRYQPNSMNDENDGRAQLATLTVMRTILSDYTSRGLRHGPFFFQLTDLHQSNIFVDQDWRIKYLIDLEWACSLPVEHLYPPWWMSGRFVDGISGEHLDTFSKTYQEFTDIFEEEERTLAPFNRVELHRASIMKKGLRTGTFWYLQALNSPKGLFNIFYQHIQSSFAQSHRSGSEFPDTVSKYWATDADEVIATKVKEKAIYDNKIRKLFQQPIKK</sequence>
<dbReference type="eggNOG" id="ENOG502QQYZ">
    <property type="taxonomic scope" value="Eukaryota"/>
</dbReference>
<reference evidence="2" key="1">
    <citation type="journal article" date="2012" name="MBio">
        <title>Comparative genome analysis of Trichophyton rubrum and related dermatophytes reveals candidate genes involved in infection.</title>
        <authorList>
            <person name="Martinez D.A."/>
            <person name="Oliver B.G."/>
            <person name="Graeser Y."/>
            <person name="Goldberg J.M."/>
            <person name="Li W."/>
            <person name="Martinez-Rossi N.M."/>
            <person name="Monod M."/>
            <person name="Shelest E."/>
            <person name="Barton R.C."/>
            <person name="Birch E."/>
            <person name="Brakhage A.A."/>
            <person name="Chen Z."/>
            <person name="Gurr S.J."/>
            <person name="Heiman D."/>
            <person name="Heitman J."/>
            <person name="Kosti I."/>
            <person name="Rossi A."/>
            <person name="Saif S."/>
            <person name="Samalova M."/>
            <person name="Saunders C.W."/>
            <person name="Shea T."/>
            <person name="Summerbell R.C."/>
            <person name="Xu J."/>
            <person name="Young S."/>
            <person name="Zeng Q."/>
            <person name="Birren B.W."/>
            <person name="Cuomo C.A."/>
            <person name="White T.C."/>
        </authorList>
    </citation>
    <scope>NUCLEOTIDE SEQUENCE [LARGE SCALE GENOMIC DNA]</scope>
    <source>
        <strain evidence="2">ATCC MYA-4605 / CBS 113480</strain>
    </source>
</reference>
<dbReference type="PANTHER" id="PTHR21310:SF37">
    <property type="entry name" value="AMINOGLYCOSIDE PHOSPHOTRANSFERASE DOMAIN-CONTAINING PROTEIN"/>
    <property type="match status" value="1"/>
</dbReference>
<gene>
    <name evidence="1" type="ORF">MCYG_04730</name>
</gene>